<dbReference type="SUPFAM" id="SSF54909">
    <property type="entry name" value="Dimeric alpha+beta barrel"/>
    <property type="match status" value="1"/>
</dbReference>
<dbReference type="AlphaFoldDB" id="I3D328"/>
<dbReference type="Gene3D" id="3.30.70.920">
    <property type="match status" value="1"/>
</dbReference>
<feature type="domain" description="Transcription regulator AsnC/Lrp ligand binding" evidence="1">
    <location>
        <begin position="5"/>
        <end position="73"/>
    </location>
</feature>
<dbReference type="EMBL" id="AEXL02000087">
    <property type="protein sequence ID" value="EIJ66121.1"/>
    <property type="molecule type" value="Genomic_DNA"/>
</dbReference>
<protein>
    <submittedName>
        <fullName evidence="2">Transcriptional regulator, AsnC family</fullName>
    </submittedName>
</protein>
<dbReference type="Proteomes" id="UP000003423">
    <property type="component" value="Unassembled WGS sequence"/>
</dbReference>
<organism evidence="2 3">
    <name type="scientific">Candidatus Nitrosopumilus salarius BD31</name>
    <dbReference type="NCBI Taxonomy" id="859350"/>
    <lineage>
        <taxon>Archaea</taxon>
        <taxon>Nitrososphaerota</taxon>
        <taxon>Nitrososphaeria</taxon>
        <taxon>Nitrosopumilales</taxon>
        <taxon>Nitrosopumilaceae</taxon>
        <taxon>Nitrosopumilus</taxon>
    </lineage>
</organism>
<dbReference type="InterPro" id="IPR019887">
    <property type="entry name" value="Tscrpt_reg_AsnC/Lrp_C"/>
</dbReference>
<proteinExistence type="predicted"/>
<accession>I3D328</accession>
<dbReference type="OrthoDB" id="8136at2157"/>
<reference evidence="2 3" key="1">
    <citation type="journal article" date="2012" name="J. Bacteriol.">
        <title>Genome sequence of "Candidatus Nitrosopumilus salaria" BD31, an ammonia-oxidizing archaeon from the San Francisco Bay estuary.</title>
        <authorList>
            <person name="Mosier A.C."/>
            <person name="Allen E.E."/>
            <person name="Kim M."/>
            <person name="Ferriera S."/>
            <person name="Francis C.A."/>
        </authorList>
    </citation>
    <scope>NUCLEOTIDE SEQUENCE [LARGE SCALE GENOMIC DNA]</scope>
    <source>
        <strain evidence="2 3">BD31</strain>
    </source>
</reference>
<keyword evidence="3" id="KW-1185">Reference proteome</keyword>
<gene>
    <name evidence="2" type="ORF">BD31_I0612</name>
</gene>
<dbReference type="PATRIC" id="fig|859350.6.peg.889"/>
<name>I3D328_9ARCH</name>
<dbReference type="InterPro" id="IPR011008">
    <property type="entry name" value="Dimeric_a/b-barrel"/>
</dbReference>
<sequence length="82" mass="9287">MQTYILLTCEPGHEKEIITHLKSLDSVIEVNGIWGKYDIFLKVHHDAESGLDKIIETLRRVENITSTYTIPILYGQGGSIDD</sequence>
<dbReference type="RefSeq" id="WP_008299014.1">
    <property type="nucleotide sequence ID" value="NZ_AEXL02000087.1"/>
</dbReference>
<evidence type="ECO:0000313" key="3">
    <source>
        <dbReference type="Proteomes" id="UP000003423"/>
    </source>
</evidence>
<dbReference type="Pfam" id="PF01037">
    <property type="entry name" value="AsnC_trans_reg"/>
    <property type="match status" value="1"/>
</dbReference>
<comment type="caution">
    <text evidence="2">The sequence shown here is derived from an EMBL/GenBank/DDBJ whole genome shotgun (WGS) entry which is preliminary data.</text>
</comment>
<evidence type="ECO:0000313" key="2">
    <source>
        <dbReference type="EMBL" id="EIJ66121.1"/>
    </source>
</evidence>
<evidence type="ECO:0000259" key="1">
    <source>
        <dbReference type="Pfam" id="PF01037"/>
    </source>
</evidence>